<protein>
    <submittedName>
        <fullName evidence="2">ABC transporter substrate-binding protein</fullName>
    </submittedName>
</protein>
<evidence type="ECO:0000313" key="3">
    <source>
        <dbReference type="Proteomes" id="UP001165069"/>
    </source>
</evidence>
<dbReference type="Pfam" id="PF01497">
    <property type="entry name" value="Peripla_BP_2"/>
    <property type="match status" value="1"/>
</dbReference>
<dbReference type="SUPFAM" id="SSF53807">
    <property type="entry name" value="Helical backbone' metal receptor"/>
    <property type="match status" value="1"/>
</dbReference>
<evidence type="ECO:0000259" key="1">
    <source>
        <dbReference type="PROSITE" id="PS50983"/>
    </source>
</evidence>
<keyword evidence="3" id="KW-1185">Reference proteome</keyword>
<dbReference type="Gene3D" id="3.40.50.1980">
    <property type="entry name" value="Nitrogenase molybdenum iron protein domain"/>
    <property type="match status" value="2"/>
</dbReference>
<dbReference type="PANTHER" id="PTHR30535">
    <property type="entry name" value="VITAMIN B12-BINDING PROTEIN"/>
    <property type="match status" value="1"/>
</dbReference>
<dbReference type="Proteomes" id="UP001165069">
    <property type="component" value="Unassembled WGS sequence"/>
</dbReference>
<organism evidence="2 3">
    <name type="scientific">Geothrix limicola</name>
    <dbReference type="NCBI Taxonomy" id="2927978"/>
    <lineage>
        <taxon>Bacteria</taxon>
        <taxon>Pseudomonadati</taxon>
        <taxon>Acidobacteriota</taxon>
        <taxon>Holophagae</taxon>
        <taxon>Holophagales</taxon>
        <taxon>Holophagaceae</taxon>
        <taxon>Geothrix</taxon>
    </lineage>
</organism>
<dbReference type="PANTHER" id="PTHR30535:SF34">
    <property type="entry name" value="MOLYBDATE-BINDING PROTEIN MOLA"/>
    <property type="match status" value="1"/>
</dbReference>
<reference evidence="2 3" key="1">
    <citation type="journal article" date="2023" name="Antonie Van Leeuwenhoek">
        <title>Mesoterricola silvestris gen. nov., sp. nov., Mesoterricola sediminis sp. nov., Geothrix oryzae sp. nov., Geothrix edaphica sp. nov., Geothrix rubra sp. nov., and Geothrix limicola sp. nov., six novel members of Acidobacteriota isolated from soils.</title>
        <authorList>
            <person name="Itoh H."/>
            <person name="Sugisawa Y."/>
            <person name="Mise K."/>
            <person name="Xu Z."/>
            <person name="Kuniyasu M."/>
            <person name="Ushijima N."/>
            <person name="Kawano K."/>
            <person name="Kobayashi E."/>
            <person name="Shiratori Y."/>
            <person name="Masuda Y."/>
            <person name="Senoo K."/>
        </authorList>
    </citation>
    <scope>NUCLEOTIDE SEQUENCE [LARGE SCALE GENOMIC DNA]</scope>
    <source>
        <strain evidence="2 3">Red804</strain>
    </source>
</reference>
<dbReference type="InterPro" id="IPR050902">
    <property type="entry name" value="ABC_Transporter_SBP"/>
</dbReference>
<evidence type="ECO:0000313" key="2">
    <source>
        <dbReference type="EMBL" id="GLH73471.1"/>
    </source>
</evidence>
<name>A0ABQ5QG17_9BACT</name>
<accession>A0ABQ5QG17</accession>
<proteinExistence type="predicted"/>
<gene>
    <name evidence="2" type="ORF">GETHLI_19730</name>
</gene>
<feature type="domain" description="Fe/B12 periplasmic-binding" evidence="1">
    <location>
        <begin position="21"/>
        <end position="273"/>
    </location>
</feature>
<comment type="caution">
    <text evidence="2">The sequence shown here is derived from an EMBL/GenBank/DDBJ whole genome shotgun (WGS) entry which is preliminary data.</text>
</comment>
<dbReference type="PROSITE" id="PS50983">
    <property type="entry name" value="FE_B12_PBP"/>
    <property type="match status" value="1"/>
</dbReference>
<sequence>MRALLLVLFVAVACFGGPPRRVVSQTVGSDELLLALADPDQIAALSHLSRNGDFSLTAKEAERHPQLLGQDAEAILRHHPDLVLVASYSQAELVAQLRRAGIRMICFEHFESLEESYANLRLLGRELGHPERAEALIQACQTRATALARRLQGVKPVRVLCPSIYGYTAGRGTTFQDICDHTGALNVAAEAGLVGHMPTPAERVLTWNPEVLVVSGRSCEEGLAPYRERIPYRSLPALRQSRCALLPRNLMSCVTHRRVEAYEQLARALHPERFR</sequence>
<dbReference type="InterPro" id="IPR002491">
    <property type="entry name" value="ABC_transptr_periplasmic_BD"/>
</dbReference>
<dbReference type="EMBL" id="BSDE01000003">
    <property type="protein sequence ID" value="GLH73471.1"/>
    <property type="molecule type" value="Genomic_DNA"/>
</dbReference>